<protein>
    <submittedName>
        <fullName evidence="2">Putative hydrolase of the HAD superfamily</fullName>
    </submittedName>
</protein>
<evidence type="ECO:0000313" key="3">
    <source>
        <dbReference type="Proteomes" id="UP000199118"/>
    </source>
</evidence>
<dbReference type="SFLD" id="SFLDS00003">
    <property type="entry name" value="Haloacid_Dehalogenase"/>
    <property type="match status" value="1"/>
</dbReference>
<keyword evidence="2" id="KW-0378">Hydrolase</keyword>
<sequence length="245" mass="26949">MRTLSPPDPPPARPDAGPDSGPNSGADAALRAAFARVETWVFDLDNTLYPPHERLFDQIEAKIAAYVIRELKVDEDEAARMRRAYWHDHGTTLAGLMIHHGIDPDPFLEEVHDISFAPLSPNPALAAAIAALPGRKIVYTNGTAPYARAVCGALALDGLFEAFYGVDDAFYTPKPQPAAYQRIFGADGLDPRRAAMFEDDPRNLEPPFRLGLETVWVIPDLAEPPTPPHVLHRTDDLAGFLRRLV</sequence>
<dbReference type="InterPro" id="IPR036412">
    <property type="entry name" value="HAD-like_sf"/>
</dbReference>
<dbReference type="SFLD" id="SFLDG01129">
    <property type="entry name" value="C1.5:_HAD__Beta-PGM__Phosphata"/>
    <property type="match status" value="1"/>
</dbReference>
<dbReference type="OrthoDB" id="9803141at2"/>
<dbReference type="InterPro" id="IPR023214">
    <property type="entry name" value="HAD_sf"/>
</dbReference>
<organism evidence="2 3">
    <name type="scientific">Albimonas donghaensis</name>
    <dbReference type="NCBI Taxonomy" id="356660"/>
    <lineage>
        <taxon>Bacteria</taxon>
        <taxon>Pseudomonadati</taxon>
        <taxon>Pseudomonadota</taxon>
        <taxon>Alphaproteobacteria</taxon>
        <taxon>Rhodobacterales</taxon>
        <taxon>Paracoccaceae</taxon>
        <taxon>Albimonas</taxon>
    </lineage>
</organism>
<evidence type="ECO:0000313" key="2">
    <source>
        <dbReference type="EMBL" id="SDW73367.1"/>
    </source>
</evidence>
<keyword evidence="3" id="KW-1185">Reference proteome</keyword>
<dbReference type="NCBIfam" id="TIGR01993">
    <property type="entry name" value="Pyr-5-nucltdase"/>
    <property type="match status" value="1"/>
</dbReference>
<dbReference type="InterPro" id="IPR006439">
    <property type="entry name" value="HAD-SF_hydro_IA"/>
</dbReference>
<proteinExistence type="predicted"/>
<dbReference type="EMBL" id="FNMZ01000002">
    <property type="protein sequence ID" value="SDW73367.1"/>
    <property type="molecule type" value="Genomic_DNA"/>
</dbReference>
<dbReference type="InterPro" id="IPR010237">
    <property type="entry name" value="Pyr-5-nucltdase"/>
</dbReference>
<dbReference type="Gene3D" id="3.40.50.1000">
    <property type="entry name" value="HAD superfamily/HAD-like"/>
    <property type="match status" value="1"/>
</dbReference>
<dbReference type="Gene3D" id="1.10.150.450">
    <property type="match status" value="1"/>
</dbReference>
<dbReference type="SUPFAM" id="SSF56784">
    <property type="entry name" value="HAD-like"/>
    <property type="match status" value="1"/>
</dbReference>
<feature type="compositionally biased region" description="Pro residues" evidence="1">
    <location>
        <begin position="1"/>
        <end position="13"/>
    </location>
</feature>
<dbReference type="Pfam" id="PF00702">
    <property type="entry name" value="Hydrolase"/>
    <property type="match status" value="1"/>
</dbReference>
<dbReference type="RefSeq" id="WP_092680486.1">
    <property type="nucleotide sequence ID" value="NZ_FNMZ01000002.1"/>
</dbReference>
<reference evidence="2 3" key="1">
    <citation type="submission" date="2016-10" db="EMBL/GenBank/DDBJ databases">
        <authorList>
            <person name="de Groot N.N."/>
        </authorList>
    </citation>
    <scope>NUCLEOTIDE SEQUENCE [LARGE SCALE GENOMIC DNA]</scope>
    <source>
        <strain evidence="2 3">DSM 17890</strain>
    </source>
</reference>
<dbReference type="PANTHER" id="PTHR12725:SF117">
    <property type="entry name" value="HALOACID DEHALOGENASE-LIKE HYDROLASE"/>
    <property type="match status" value="1"/>
</dbReference>
<dbReference type="GO" id="GO:0016787">
    <property type="term" value="F:hydrolase activity"/>
    <property type="evidence" value="ECO:0007669"/>
    <property type="project" value="UniProtKB-KW"/>
</dbReference>
<evidence type="ECO:0000256" key="1">
    <source>
        <dbReference type="SAM" id="MobiDB-lite"/>
    </source>
</evidence>
<dbReference type="Proteomes" id="UP000199118">
    <property type="component" value="Unassembled WGS sequence"/>
</dbReference>
<dbReference type="NCBIfam" id="TIGR01509">
    <property type="entry name" value="HAD-SF-IA-v3"/>
    <property type="match status" value="1"/>
</dbReference>
<name>A0A1H2VYT5_9RHOB</name>
<feature type="compositionally biased region" description="Low complexity" evidence="1">
    <location>
        <begin position="14"/>
        <end position="26"/>
    </location>
</feature>
<dbReference type="SFLD" id="SFLDG01132">
    <property type="entry name" value="C1.5.3:_5'-Nucleotidase_Like"/>
    <property type="match status" value="1"/>
</dbReference>
<dbReference type="PANTHER" id="PTHR12725">
    <property type="entry name" value="HALOACID DEHALOGENASE-LIKE HYDROLASE"/>
    <property type="match status" value="1"/>
</dbReference>
<accession>A0A1H2VYT5</accession>
<gene>
    <name evidence="2" type="ORF">SAMN05444336_102211</name>
</gene>
<feature type="region of interest" description="Disordered" evidence="1">
    <location>
        <begin position="1"/>
        <end position="26"/>
    </location>
</feature>
<dbReference type="AlphaFoldDB" id="A0A1H2VYT5"/>
<dbReference type="STRING" id="356660.SAMN05444336_102211"/>